<evidence type="ECO:0000313" key="2">
    <source>
        <dbReference type="Proteomes" id="UP000821845"/>
    </source>
</evidence>
<reference evidence="1" key="1">
    <citation type="submission" date="2020-05" db="EMBL/GenBank/DDBJ databases">
        <title>Large-scale comparative analyses of tick genomes elucidate their genetic diversity and vector capacities.</title>
        <authorList>
            <person name="Jia N."/>
            <person name="Wang J."/>
            <person name="Shi W."/>
            <person name="Du L."/>
            <person name="Sun Y."/>
            <person name="Zhan W."/>
            <person name="Jiang J."/>
            <person name="Wang Q."/>
            <person name="Zhang B."/>
            <person name="Ji P."/>
            <person name="Sakyi L.B."/>
            <person name="Cui X."/>
            <person name="Yuan T."/>
            <person name="Jiang B."/>
            <person name="Yang W."/>
            <person name="Lam T.T.-Y."/>
            <person name="Chang Q."/>
            <person name="Ding S."/>
            <person name="Wang X."/>
            <person name="Zhu J."/>
            <person name="Ruan X."/>
            <person name="Zhao L."/>
            <person name="Wei J."/>
            <person name="Que T."/>
            <person name="Du C."/>
            <person name="Cheng J."/>
            <person name="Dai P."/>
            <person name="Han X."/>
            <person name="Huang E."/>
            <person name="Gao Y."/>
            <person name="Liu J."/>
            <person name="Shao H."/>
            <person name="Ye R."/>
            <person name="Li L."/>
            <person name="Wei W."/>
            <person name="Wang X."/>
            <person name="Wang C."/>
            <person name="Yang T."/>
            <person name="Huo Q."/>
            <person name="Li W."/>
            <person name="Guo W."/>
            <person name="Chen H."/>
            <person name="Zhou L."/>
            <person name="Ni X."/>
            <person name="Tian J."/>
            <person name="Zhou Y."/>
            <person name="Sheng Y."/>
            <person name="Liu T."/>
            <person name="Pan Y."/>
            <person name="Xia L."/>
            <person name="Li J."/>
            <person name="Zhao F."/>
            <person name="Cao W."/>
        </authorList>
    </citation>
    <scope>NUCLEOTIDE SEQUENCE</scope>
    <source>
        <strain evidence="1">Hyas-2018</strain>
    </source>
</reference>
<accession>A0ACB7TE79</accession>
<keyword evidence="2" id="KW-1185">Reference proteome</keyword>
<evidence type="ECO:0000313" key="1">
    <source>
        <dbReference type="EMBL" id="KAH6945373.1"/>
    </source>
</evidence>
<proteinExistence type="predicted"/>
<name>A0ACB7TE79_HYAAI</name>
<gene>
    <name evidence="1" type="ORF">HPB50_008126</name>
</gene>
<protein>
    <submittedName>
        <fullName evidence="1">Uncharacterized protein</fullName>
    </submittedName>
</protein>
<dbReference type="EMBL" id="CM023481">
    <property type="protein sequence ID" value="KAH6945373.1"/>
    <property type="molecule type" value="Genomic_DNA"/>
</dbReference>
<sequence length="320" mass="35251">MVDPVPRNIHPVHHEGRRFARAKAILQKINQQKFEALFVDAARYHGGDKVAISVVDAGGNVVSAASVYTKTAHVAEEAAIALALHSAKAPAVVYSDSRTPVRSFSSALVSQQANNIVTKALQRTRESREGGYHITWFPTHLDGSVNPLGCNPNEQAHRLARVFTYRAAADSHARNEVDIHKDSLCTFHEIASHYRLTRKKFPLPHPKLNKPQASTFRLLQTRSYPTPRSLNRIDPDQSQSCPKCGHDSCSFDHMLWLCPALNASPPITKQQWEESLKSSDLHTQPRHRDGTSTSSPVVGGATNLIWGDPRSPDPSSSGLS</sequence>
<comment type="caution">
    <text evidence="1">The sequence shown here is derived from an EMBL/GenBank/DDBJ whole genome shotgun (WGS) entry which is preliminary data.</text>
</comment>
<organism evidence="1 2">
    <name type="scientific">Hyalomma asiaticum</name>
    <name type="common">Tick</name>
    <dbReference type="NCBI Taxonomy" id="266040"/>
    <lineage>
        <taxon>Eukaryota</taxon>
        <taxon>Metazoa</taxon>
        <taxon>Ecdysozoa</taxon>
        <taxon>Arthropoda</taxon>
        <taxon>Chelicerata</taxon>
        <taxon>Arachnida</taxon>
        <taxon>Acari</taxon>
        <taxon>Parasitiformes</taxon>
        <taxon>Ixodida</taxon>
        <taxon>Ixodoidea</taxon>
        <taxon>Ixodidae</taxon>
        <taxon>Hyalomminae</taxon>
        <taxon>Hyalomma</taxon>
    </lineage>
</organism>
<dbReference type="Proteomes" id="UP000821845">
    <property type="component" value="Chromosome 1"/>
</dbReference>